<accession>A0A9W9P4Z1</accession>
<dbReference type="RefSeq" id="XP_056502960.1">
    <property type="nucleotide sequence ID" value="XM_056643548.1"/>
</dbReference>
<evidence type="ECO:0000313" key="2">
    <source>
        <dbReference type="Proteomes" id="UP001147733"/>
    </source>
</evidence>
<dbReference type="OrthoDB" id="4364530at2759"/>
<sequence>MGANATFTTVQDEAARQPCERTSAGELLLSRTRAFWSRETSEVGMDADQSFHGFIGSTIVNLLAFAPPAVYSTLSKLWVAKLSSSEVVTTDVYTYIGIIVEVLNDGIPRSA</sequence>
<dbReference type="Proteomes" id="UP001147733">
    <property type="component" value="Unassembled WGS sequence"/>
</dbReference>
<keyword evidence="2" id="KW-1185">Reference proteome</keyword>
<reference evidence="1" key="2">
    <citation type="journal article" date="2023" name="IMA Fungus">
        <title>Comparative genomic study of the Penicillium genus elucidates a diverse pangenome and 15 lateral gene transfer events.</title>
        <authorList>
            <person name="Petersen C."/>
            <person name="Sorensen T."/>
            <person name="Nielsen M.R."/>
            <person name="Sondergaard T.E."/>
            <person name="Sorensen J.L."/>
            <person name="Fitzpatrick D.A."/>
            <person name="Frisvad J.C."/>
            <person name="Nielsen K.L."/>
        </authorList>
    </citation>
    <scope>NUCLEOTIDE SEQUENCE</scope>
    <source>
        <strain evidence="1">IBT 23319</strain>
    </source>
</reference>
<name>A0A9W9P4Z1_PENCI</name>
<reference evidence="1" key="1">
    <citation type="submission" date="2022-11" db="EMBL/GenBank/DDBJ databases">
        <authorList>
            <person name="Petersen C."/>
        </authorList>
    </citation>
    <scope>NUCLEOTIDE SEQUENCE</scope>
    <source>
        <strain evidence="1">IBT 23319</strain>
    </source>
</reference>
<evidence type="ECO:0000313" key="1">
    <source>
        <dbReference type="EMBL" id="KAJ5235460.1"/>
    </source>
</evidence>
<organism evidence="1 2">
    <name type="scientific">Penicillium citrinum</name>
    <dbReference type="NCBI Taxonomy" id="5077"/>
    <lineage>
        <taxon>Eukaryota</taxon>
        <taxon>Fungi</taxon>
        <taxon>Dikarya</taxon>
        <taxon>Ascomycota</taxon>
        <taxon>Pezizomycotina</taxon>
        <taxon>Eurotiomycetes</taxon>
        <taxon>Eurotiomycetidae</taxon>
        <taxon>Eurotiales</taxon>
        <taxon>Aspergillaceae</taxon>
        <taxon>Penicillium</taxon>
    </lineage>
</organism>
<proteinExistence type="predicted"/>
<dbReference type="AlphaFoldDB" id="A0A9W9P4Z1"/>
<dbReference type="GeneID" id="81382715"/>
<gene>
    <name evidence="1" type="ORF">N7469_004628</name>
</gene>
<comment type="caution">
    <text evidence="1">The sequence shown here is derived from an EMBL/GenBank/DDBJ whole genome shotgun (WGS) entry which is preliminary data.</text>
</comment>
<protein>
    <submittedName>
        <fullName evidence="1">Uncharacterized protein</fullName>
    </submittedName>
</protein>
<dbReference type="EMBL" id="JAPQKT010000003">
    <property type="protein sequence ID" value="KAJ5235460.1"/>
    <property type="molecule type" value="Genomic_DNA"/>
</dbReference>